<dbReference type="EMBL" id="BAAAPW010000002">
    <property type="protein sequence ID" value="GAA2035985.1"/>
    <property type="molecule type" value="Genomic_DNA"/>
</dbReference>
<reference evidence="7 8" key="1">
    <citation type="journal article" date="2019" name="Int. J. Syst. Evol. Microbiol.">
        <title>The Global Catalogue of Microorganisms (GCM) 10K type strain sequencing project: providing services to taxonomists for standard genome sequencing and annotation.</title>
        <authorList>
            <consortium name="The Broad Institute Genomics Platform"/>
            <consortium name="The Broad Institute Genome Sequencing Center for Infectious Disease"/>
            <person name="Wu L."/>
            <person name="Ma J."/>
        </authorList>
    </citation>
    <scope>NUCLEOTIDE SEQUENCE [LARGE SCALE GENOMIC DNA]</scope>
    <source>
        <strain evidence="7 8">JCM 15672</strain>
    </source>
</reference>
<evidence type="ECO:0000313" key="7">
    <source>
        <dbReference type="EMBL" id="GAA2035985.1"/>
    </source>
</evidence>
<dbReference type="InterPro" id="IPR023828">
    <property type="entry name" value="Peptidase_S8_Ser-AS"/>
</dbReference>
<dbReference type="InterPro" id="IPR050131">
    <property type="entry name" value="Peptidase_S8_subtilisin-like"/>
</dbReference>
<evidence type="ECO:0000256" key="3">
    <source>
        <dbReference type="ARBA" id="ARBA00022801"/>
    </source>
</evidence>
<feature type="domain" description="Peptidase S8/S53" evidence="6">
    <location>
        <begin position="205"/>
        <end position="431"/>
    </location>
</feature>
<evidence type="ECO:0000259" key="6">
    <source>
        <dbReference type="Pfam" id="PF00082"/>
    </source>
</evidence>
<keyword evidence="3" id="KW-0378">Hydrolase</keyword>
<evidence type="ECO:0000256" key="1">
    <source>
        <dbReference type="ARBA" id="ARBA00011073"/>
    </source>
</evidence>
<evidence type="ECO:0000256" key="5">
    <source>
        <dbReference type="PROSITE-ProRule" id="PRU01240"/>
    </source>
</evidence>
<name>A0ABN2UGM4_9MICO</name>
<keyword evidence="2" id="KW-0645">Protease</keyword>
<sequence>MGMIDGKELDAVDASDVRPRVVVKVTDAARRERALKERPGERRAGEREDDIGRELVDAVAVLGDVIAEYQRRVAGEAYLEPMVGRDEQERLGRGRRARFDGYAAITVRDEASAAELAKELDARDDVETAYVEGGPTPPPVNAGDDPRSGNQGYLDAAPDGIDARWAWGATDGTGIGFVDLEQGWTLSHEDLAAAGITIISGVSQAYHGHGTAVLGEVVAVDNTKGGVGIAPAASARVVSQFRTSTTYSTAAAIISAADAMSPGDVLLLEAQTTAAGSSTSYLPVEVEQAVFDAIRDAVDAGIVVVEAAGNGGNDLDDWTDASGRHLLKVGDADYRDSGAIMVGAGSSAAPHSRLSFSNHGSRIDCYAWGQNIDTTGGSGNGTTDYTSGFGGTSGASPIVTGAAVLLQSWRKARKGHPFDPATVRSWLTSSLNTPSANPATDRIGVMPDLRAIFDRIEKNERFRIDRRYLLWVYILFGIVNDAPGVIWVPGKGPVPVDPDWRSQSLRGRRELVAAIAKEARAFDGRLTPKQLDRIGEEVFTRFGR</sequence>
<keyword evidence="8" id="KW-1185">Reference proteome</keyword>
<dbReference type="InterPro" id="IPR015500">
    <property type="entry name" value="Peptidase_S8_subtilisin-rel"/>
</dbReference>
<gene>
    <name evidence="7" type="ORF">GCM10009819_20660</name>
</gene>
<dbReference type="InterPro" id="IPR034073">
    <property type="entry name" value="Subtilisin_DY-like_dom"/>
</dbReference>
<dbReference type="InterPro" id="IPR000209">
    <property type="entry name" value="Peptidase_S8/S53_dom"/>
</dbReference>
<dbReference type="SUPFAM" id="SSF52743">
    <property type="entry name" value="Subtilisin-like"/>
    <property type="match status" value="1"/>
</dbReference>
<protein>
    <recommendedName>
        <fullName evidence="6">Peptidase S8/S53 domain-containing protein</fullName>
    </recommendedName>
</protein>
<comment type="caution">
    <text evidence="5">Lacks conserved residue(s) required for the propagation of feature annotation.</text>
</comment>
<keyword evidence="4" id="KW-0720">Serine protease</keyword>
<dbReference type="PANTHER" id="PTHR43806">
    <property type="entry name" value="PEPTIDASE S8"/>
    <property type="match status" value="1"/>
</dbReference>
<comment type="similarity">
    <text evidence="1 5">Belongs to the peptidase S8 family.</text>
</comment>
<dbReference type="PANTHER" id="PTHR43806:SF11">
    <property type="entry name" value="CEREVISIN-RELATED"/>
    <property type="match status" value="1"/>
</dbReference>
<dbReference type="PROSITE" id="PS00138">
    <property type="entry name" value="SUBTILASE_SER"/>
    <property type="match status" value="1"/>
</dbReference>
<evidence type="ECO:0000256" key="4">
    <source>
        <dbReference type="ARBA" id="ARBA00022825"/>
    </source>
</evidence>
<evidence type="ECO:0000313" key="8">
    <source>
        <dbReference type="Proteomes" id="UP001501196"/>
    </source>
</evidence>
<comment type="caution">
    <text evidence="7">The sequence shown here is derived from an EMBL/GenBank/DDBJ whole genome shotgun (WGS) entry which is preliminary data.</text>
</comment>
<dbReference type="CDD" id="cd04843">
    <property type="entry name" value="Peptidases_S8_11"/>
    <property type="match status" value="1"/>
</dbReference>
<proteinExistence type="inferred from homology"/>
<dbReference type="RefSeq" id="WP_344372827.1">
    <property type="nucleotide sequence ID" value="NZ_BAAAPW010000002.1"/>
</dbReference>
<dbReference type="PROSITE" id="PS51892">
    <property type="entry name" value="SUBTILASE"/>
    <property type="match status" value="1"/>
</dbReference>
<dbReference type="Proteomes" id="UP001501196">
    <property type="component" value="Unassembled WGS sequence"/>
</dbReference>
<organism evidence="7 8">
    <name type="scientific">Agromyces tropicus</name>
    <dbReference type="NCBI Taxonomy" id="555371"/>
    <lineage>
        <taxon>Bacteria</taxon>
        <taxon>Bacillati</taxon>
        <taxon>Actinomycetota</taxon>
        <taxon>Actinomycetes</taxon>
        <taxon>Micrococcales</taxon>
        <taxon>Microbacteriaceae</taxon>
        <taxon>Agromyces</taxon>
    </lineage>
</organism>
<dbReference type="Gene3D" id="3.40.50.200">
    <property type="entry name" value="Peptidase S8/S53 domain"/>
    <property type="match status" value="1"/>
</dbReference>
<dbReference type="InterPro" id="IPR036852">
    <property type="entry name" value="Peptidase_S8/S53_dom_sf"/>
</dbReference>
<dbReference type="Pfam" id="PF00082">
    <property type="entry name" value="Peptidase_S8"/>
    <property type="match status" value="1"/>
</dbReference>
<dbReference type="PRINTS" id="PR00723">
    <property type="entry name" value="SUBTILISIN"/>
</dbReference>
<accession>A0ABN2UGM4</accession>
<evidence type="ECO:0000256" key="2">
    <source>
        <dbReference type="ARBA" id="ARBA00022670"/>
    </source>
</evidence>